<feature type="transmembrane region" description="Helical" evidence="1">
    <location>
        <begin position="244"/>
        <end position="262"/>
    </location>
</feature>
<accession>A0A6C0BR38</accession>
<name>A0A6C0BR38_9ZZZZ</name>
<reference evidence="2" key="1">
    <citation type="journal article" date="2020" name="Nature">
        <title>Giant virus diversity and host interactions through global metagenomics.</title>
        <authorList>
            <person name="Schulz F."/>
            <person name="Roux S."/>
            <person name="Paez-Espino D."/>
            <person name="Jungbluth S."/>
            <person name="Walsh D.A."/>
            <person name="Denef V.J."/>
            <person name="McMahon K.D."/>
            <person name="Konstantinidis K.T."/>
            <person name="Eloe-Fadrosh E.A."/>
            <person name="Kyrpides N.C."/>
            <person name="Woyke T."/>
        </authorList>
    </citation>
    <scope>NUCLEOTIDE SEQUENCE</scope>
    <source>
        <strain evidence="2">GVMAG-M-3300018416-26</strain>
    </source>
</reference>
<protein>
    <submittedName>
        <fullName evidence="2">Uncharacterized protein</fullName>
    </submittedName>
</protein>
<organism evidence="2">
    <name type="scientific">viral metagenome</name>
    <dbReference type="NCBI Taxonomy" id="1070528"/>
    <lineage>
        <taxon>unclassified sequences</taxon>
        <taxon>metagenomes</taxon>
        <taxon>organismal metagenomes</taxon>
    </lineage>
</organism>
<sequence length="272" mass="32489">MTIINTSYTTLEDAWGGNFDKSVLTSKKNNKKKKTSKPDPLCELYSRRLKKASKPYDKKYHEDEKYRAYKGRDNSFYYKYEDDVFPSLVNPERQKTSFLTVDDELNDTALNTKFDEAFDNSDQCIDVNTLKDVNKKQKKRRVRFNVVPEDDDDLYLQDAVYQEDSLFDEELAQSTQTRYDKMYSDIYEETDDEQMDDIDRSLKTECEDKSLIEEEMKRNAHIQTLQQMIKQHHNFRDERQYLDIILYILSGIILIFMMEQFIQIGMRLKSPY</sequence>
<dbReference type="EMBL" id="MN739216">
    <property type="protein sequence ID" value="QHS94094.1"/>
    <property type="molecule type" value="Genomic_DNA"/>
</dbReference>
<proteinExistence type="predicted"/>
<keyword evidence="1" id="KW-1133">Transmembrane helix</keyword>
<evidence type="ECO:0000313" key="2">
    <source>
        <dbReference type="EMBL" id="QHS94094.1"/>
    </source>
</evidence>
<evidence type="ECO:0000256" key="1">
    <source>
        <dbReference type="SAM" id="Phobius"/>
    </source>
</evidence>
<keyword evidence="1" id="KW-0472">Membrane</keyword>
<keyword evidence="1" id="KW-0812">Transmembrane</keyword>
<dbReference type="AlphaFoldDB" id="A0A6C0BR38"/>